<evidence type="ECO:0000256" key="10">
    <source>
        <dbReference type="SAM" id="Phobius"/>
    </source>
</evidence>
<evidence type="ECO:0000256" key="2">
    <source>
        <dbReference type="ARBA" id="ARBA00012438"/>
    </source>
</evidence>
<dbReference type="PANTHER" id="PTHR43304:SF1">
    <property type="entry name" value="PAC DOMAIN-CONTAINING PROTEIN"/>
    <property type="match status" value="1"/>
</dbReference>
<dbReference type="PANTHER" id="PTHR43304">
    <property type="entry name" value="PHYTOCHROME-LIKE PROTEIN CPH1"/>
    <property type="match status" value="1"/>
</dbReference>
<feature type="domain" description="Histidine kinase" evidence="11">
    <location>
        <begin position="550"/>
        <end position="766"/>
    </location>
</feature>
<dbReference type="SUPFAM" id="SSF47384">
    <property type="entry name" value="Homodimeric domain of signal transducing histidine kinase"/>
    <property type="match status" value="1"/>
</dbReference>
<dbReference type="Pfam" id="PF13426">
    <property type="entry name" value="PAS_9"/>
    <property type="match status" value="1"/>
</dbReference>
<keyword evidence="10" id="KW-0472">Membrane</keyword>
<dbReference type="EC" id="2.7.13.3" evidence="2"/>
<dbReference type="Pfam" id="PF08447">
    <property type="entry name" value="PAS_3"/>
    <property type="match status" value="1"/>
</dbReference>
<dbReference type="PROSITE" id="PS50112">
    <property type="entry name" value="PAS"/>
    <property type="match status" value="2"/>
</dbReference>
<dbReference type="FunFam" id="3.30.450.20:FF:000060">
    <property type="entry name" value="Sensor protein FixL"/>
    <property type="match status" value="1"/>
</dbReference>
<organism evidence="14 15">
    <name type="scientific">Sphingomonas suaedae</name>
    <dbReference type="NCBI Taxonomy" id="2599297"/>
    <lineage>
        <taxon>Bacteria</taxon>
        <taxon>Pseudomonadati</taxon>
        <taxon>Pseudomonadota</taxon>
        <taxon>Alphaproteobacteria</taxon>
        <taxon>Sphingomonadales</taxon>
        <taxon>Sphingomonadaceae</taxon>
        <taxon>Sphingomonas</taxon>
    </lineage>
</organism>
<dbReference type="InterPro" id="IPR013655">
    <property type="entry name" value="PAS_fold_3"/>
</dbReference>
<accession>A0A518RE96</accession>
<dbReference type="GO" id="GO:0000155">
    <property type="term" value="F:phosphorelay sensor kinase activity"/>
    <property type="evidence" value="ECO:0007669"/>
    <property type="project" value="InterPro"/>
</dbReference>
<dbReference type="InterPro" id="IPR003594">
    <property type="entry name" value="HATPase_dom"/>
</dbReference>
<dbReference type="InterPro" id="IPR000700">
    <property type="entry name" value="PAS-assoc_C"/>
</dbReference>
<feature type="transmembrane region" description="Helical" evidence="10">
    <location>
        <begin position="94"/>
        <end position="116"/>
    </location>
</feature>
<dbReference type="InterPro" id="IPR036890">
    <property type="entry name" value="HATPase_C_sf"/>
</dbReference>
<dbReference type="Gene3D" id="2.10.70.100">
    <property type="match status" value="1"/>
</dbReference>
<dbReference type="PROSITE" id="PS50113">
    <property type="entry name" value="PAC"/>
    <property type="match status" value="1"/>
</dbReference>
<keyword evidence="10" id="KW-0812">Transmembrane</keyword>
<keyword evidence="7" id="KW-0067">ATP-binding</keyword>
<evidence type="ECO:0000256" key="3">
    <source>
        <dbReference type="ARBA" id="ARBA00022553"/>
    </source>
</evidence>
<gene>
    <name evidence="14" type="ORF">FPZ54_06885</name>
</gene>
<dbReference type="InterPro" id="IPR000014">
    <property type="entry name" value="PAS"/>
</dbReference>
<dbReference type="CDD" id="cd00082">
    <property type="entry name" value="HisKA"/>
    <property type="match status" value="1"/>
</dbReference>
<keyword evidence="10" id="KW-1133">Transmembrane helix</keyword>
<evidence type="ECO:0000259" key="12">
    <source>
        <dbReference type="PROSITE" id="PS50112"/>
    </source>
</evidence>
<evidence type="ECO:0000313" key="15">
    <source>
        <dbReference type="Proteomes" id="UP000318055"/>
    </source>
</evidence>
<keyword evidence="6" id="KW-0418">Kinase</keyword>
<feature type="transmembrane region" description="Helical" evidence="10">
    <location>
        <begin position="21"/>
        <end position="43"/>
    </location>
</feature>
<evidence type="ECO:0000256" key="1">
    <source>
        <dbReference type="ARBA" id="ARBA00000085"/>
    </source>
</evidence>
<feature type="domain" description="PAS" evidence="12">
    <location>
        <begin position="403"/>
        <end position="473"/>
    </location>
</feature>
<keyword evidence="4" id="KW-0808">Transferase</keyword>
<name>A0A518RE96_9SPHN</name>
<dbReference type="KEGG" id="ssua:FPZ54_06885"/>
<dbReference type="Gene3D" id="3.30.450.20">
    <property type="entry name" value="PAS domain"/>
    <property type="match status" value="3"/>
</dbReference>
<evidence type="ECO:0000256" key="5">
    <source>
        <dbReference type="ARBA" id="ARBA00022741"/>
    </source>
</evidence>
<dbReference type="Pfam" id="PF00512">
    <property type="entry name" value="HisKA"/>
    <property type="match status" value="1"/>
</dbReference>
<feature type="transmembrane region" description="Helical" evidence="10">
    <location>
        <begin position="55"/>
        <end position="74"/>
    </location>
</feature>
<feature type="domain" description="PAS" evidence="12">
    <location>
        <begin position="155"/>
        <end position="198"/>
    </location>
</feature>
<dbReference type="InterPro" id="IPR013767">
    <property type="entry name" value="PAS_fold"/>
</dbReference>
<evidence type="ECO:0000259" key="13">
    <source>
        <dbReference type="PROSITE" id="PS50113"/>
    </source>
</evidence>
<dbReference type="Gene3D" id="3.30.565.10">
    <property type="entry name" value="Histidine kinase-like ATPase, C-terminal domain"/>
    <property type="match status" value="1"/>
</dbReference>
<dbReference type="AlphaFoldDB" id="A0A518RE96"/>
<dbReference type="Pfam" id="PF00989">
    <property type="entry name" value="PAS"/>
    <property type="match status" value="1"/>
</dbReference>
<sequence length="772" mass="84766">MIFLLAVSALMRIRSGREGAPVAAMVAALVISFALLLLAGQLLAAEVRGASVQPWHIPVITNVAELVLGVGLLLQATQHALQGYRPKRDENWPIALRAVPALMVAPALVLAIELLVFDQRGFPATAEIWGMLANTLIVGSVLLWSIARLSRQRSTLQLYAQSLDAEPIAFIDADGRIVHWSRGCAALYGYGAEEAIGQVKHLLLSSRAAADDSAGWSPTAHEGSFQIVETAKDGREIHVLERRQRIDDDGDTPVTVLAMTDLEPLMRAQVARAESDERLLLAAQAHRIGIFEWDVESGKLSWFADTEPLLGLPVGTLADYESWAALIFPEDLALILKRMEATVLRRADQFSFFYRLSLEDGEIRAIEGSARCFYDATGALVRTLGVNIDVTDRVEQTAQLAAREAQLLSILQTVPSAMLVIDVRGHVMSFSPAAERLFGYAASDIIGKNVSMLMADEHRLRHDGYLERYLRTGERRIIGIPRILTARHADGREIPIELHVGEAVYGDTRAFTGFITDLTERLQGEERLQQLSNELTQIGRINAMGELAAALAHELNQPLAAITNHVATAEVILNDGGDRERISRQLQSTREQSLRAGEIIRRLRAFVSRREVDSRMESVETTIREASALVLVGHQRLDLTVDYELAHDAVRMFADKIQIQQVLLNLMRNALEALAGVPAEGRRIAIGTRRIDDDWIEFSVSDNGPGLAEPLLEQMFLPFNSSKGEGSMGIGLLICRRIIEAHGGTMTAQNNEGGGATFRFTVPAIEPGLGEE</sequence>
<dbReference type="GO" id="GO:0005524">
    <property type="term" value="F:ATP binding"/>
    <property type="evidence" value="ECO:0007669"/>
    <property type="project" value="UniProtKB-KW"/>
</dbReference>
<evidence type="ECO:0000256" key="9">
    <source>
        <dbReference type="ARBA" id="ARBA00070616"/>
    </source>
</evidence>
<dbReference type="NCBIfam" id="TIGR00229">
    <property type="entry name" value="sensory_box"/>
    <property type="match status" value="2"/>
</dbReference>
<evidence type="ECO:0000256" key="6">
    <source>
        <dbReference type="ARBA" id="ARBA00022777"/>
    </source>
</evidence>
<dbReference type="Proteomes" id="UP000318055">
    <property type="component" value="Chromosome"/>
</dbReference>
<dbReference type="Gene3D" id="1.10.287.130">
    <property type="match status" value="1"/>
</dbReference>
<dbReference type="InterPro" id="IPR052162">
    <property type="entry name" value="Sensor_kinase/Photoreceptor"/>
</dbReference>
<dbReference type="InterPro" id="IPR036097">
    <property type="entry name" value="HisK_dim/P_sf"/>
</dbReference>
<dbReference type="RefSeq" id="WP_145845976.1">
    <property type="nucleotide sequence ID" value="NZ_CP042239.1"/>
</dbReference>
<dbReference type="InterPro" id="IPR001610">
    <property type="entry name" value="PAC"/>
</dbReference>
<evidence type="ECO:0000259" key="11">
    <source>
        <dbReference type="PROSITE" id="PS50109"/>
    </source>
</evidence>
<dbReference type="SUPFAM" id="SSF55785">
    <property type="entry name" value="PYP-like sensor domain (PAS domain)"/>
    <property type="match status" value="3"/>
</dbReference>
<feature type="domain" description="PAC" evidence="13">
    <location>
        <begin position="350"/>
        <end position="402"/>
    </location>
</feature>
<dbReference type="OrthoDB" id="9789238at2"/>
<reference evidence="14 15" key="1">
    <citation type="submission" date="2019-07" db="EMBL/GenBank/DDBJ databases">
        <title>Sphingomonas alkalisoli sp. nov., isolated from rhizosphere soil of Suaedae salsa.</title>
        <authorList>
            <person name="Zhang H."/>
            <person name="Xu L."/>
            <person name="Zhang J.-X."/>
            <person name="Sun J.-Q."/>
        </authorList>
    </citation>
    <scope>NUCLEOTIDE SEQUENCE [LARGE SCALE GENOMIC DNA]</scope>
    <source>
        <strain evidence="14 15">XS-10</strain>
    </source>
</reference>
<dbReference type="PRINTS" id="PR00344">
    <property type="entry name" value="BCTRLSENSOR"/>
</dbReference>
<dbReference type="InterPro" id="IPR005467">
    <property type="entry name" value="His_kinase_dom"/>
</dbReference>
<dbReference type="SMART" id="SM00091">
    <property type="entry name" value="PAS"/>
    <property type="match status" value="3"/>
</dbReference>
<dbReference type="Pfam" id="PF02518">
    <property type="entry name" value="HATPase_c"/>
    <property type="match status" value="1"/>
</dbReference>
<dbReference type="SUPFAM" id="SSF55874">
    <property type="entry name" value="ATPase domain of HSP90 chaperone/DNA topoisomerase II/histidine kinase"/>
    <property type="match status" value="1"/>
</dbReference>
<proteinExistence type="predicted"/>
<evidence type="ECO:0000256" key="7">
    <source>
        <dbReference type="ARBA" id="ARBA00022840"/>
    </source>
</evidence>
<keyword evidence="3" id="KW-0597">Phosphoprotein</keyword>
<keyword evidence="15" id="KW-1185">Reference proteome</keyword>
<keyword evidence="5" id="KW-0547">Nucleotide-binding</keyword>
<comment type="catalytic activity">
    <reaction evidence="1">
        <text>ATP + protein L-histidine = ADP + protein N-phospho-L-histidine.</text>
        <dbReference type="EC" id="2.7.13.3"/>
    </reaction>
</comment>
<dbReference type="EMBL" id="CP042239">
    <property type="protein sequence ID" value="QDX25772.1"/>
    <property type="molecule type" value="Genomic_DNA"/>
</dbReference>
<dbReference type="SMART" id="SM00086">
    <property type="entry name" value="PAC"/>
    <property type="match status" value="3"/>
</dbReference>
<dbReference type="PROSITE" id="PS50109">
    <property type="entry name" value="HIS_KIN"/>
    <property type="match status" value="1"/>
</dbReference>
<dbReference type="SMART" id="SM00387">
    <property type="entry name" value="HATPase_c"/>
    <property type="match status" value="1"/>
</dbReference>
<evidence type="ECO:0000256" key="4">
    <source>
        <dbReference type="ARBA" id="ARBA00022679"/>
    </source>
</evidence>
<dbReference type="GO" id="GO:0006355">
    <property type="term" value="P:regulation of DNA-templated transcription"/>
    <property type="evidence" value="ECO:0007669"/>
    <property type="project" value="InterPro"/>
</dbReference>
<protein>
    <recommendedName>
        <fullName evidence="9">Sensor protein FixL</fullName>
        <ecNumber evidence="2">2.7.13.3</ecNumber>
    </recommendedName>
</protein>
<dbReference type="InterPro" id="IPR003661">
    <property type="entry name" value="HisK_dim/P_dom"/>
</dbReference>
<evidence type="ECO:0000256" key="8">
    <source>
        <dbReference type="ARBA" id="ARBA00059827"/>
    </source>
</evidence>
<dbReference type="CDD" id="cd00130">
    <property type="entry name" value="PAS"/>
    <property type="match status" value="3"/>
</dbReference>
<dbReference type="SMART" id="SM00388">
    <property type="entry name" value="HisKA"/>
    <property type="match status" value="1"/>
</dbReference>
<dbReference type="InterPro" id="IPR004358">
    <property type="entry name" value="Sig_transdc_His_kin-like_C"/>
</dbReference>
<dbReference type="InterPro" id="IPR035965">
    <property type="entry name" value="PAS-like_dom_sf"/>
</dbReference>
<comment type="function">
    <text evidence="8">Putative oxygen sensor; modulates the activity of FixJ, a transcriptional activator of nitrogen fixation fixK gene. FixL probably acts as a kinase that phosphorylates FixJ.</text>
</comment>
<evidence type="ECO:0000313" key="14">
    <source>
        <dbReference type="EMBL" id="QDX25772.1"/>
    </source>
</evidence>